<evidence type="ECO:0000313" key="1">
    <source>
        <dbReference type="EMBL" id="KOF80543.1"/>
    </source>
</evidence>
<organism evidence="1">
    <name type="scientific">Octopus bimaculoides</name>
    <name type="common">California two-spotted octopus</name>
    <dbReference type="NCBI Taxonomy" id="37653"/>
    <lineage>
        <taxon>Eukaryota</taxon>
        <taxon>Metazoa</taxon>
        <taxon>Spiralia</taxon>
        <taxon>Lophotrochozoa</taxon>
        <taxon>Mollusca</taxon>
        <taxon>Cephalopoda</taxon>
        <taxon>Coleoidea</taxon>
        <taxon>Octopodiformes</taxon>
        <taxon>Octopoda</taxon>
        <taxon>Incirrata</taxon>
        <taxon>Octopodidae</taxon>
        <taxon>Octopus</taxon>
    </lineage>
</organism>
<proteinExistence type="predicted"/>
<protein>
    <submittedName>
        <fullName evidence="1">Uncharacterized protein</fullName>
    </submittedName>
</protein>
<sequence>MERVFLFTVGLLASVQAIAPPPLINITYIEPR</sequence>
<dbReference type="EMBL" id="KQ420357">
    <property type="protein sequence ID" value="KOF80543.1"/>
    <property type="molecule type" value="Genomic_DNA"/>
</dbReference>
<gene>
    <name evidence="1" type="ORF">OCBIM_22027752mg</name>
</gene>
<name>A0A0L8GU82_OCTBM</name>
<accession>A0A0L8GU82</accession>
<reference evidence="1" key="1">
    <citation type="submission" date="2015-07" db="EMBL/GenBank/DDBJ databases">
        <title>MeaNS - Measles Nucleotide Surveillance Program.</title>
        <authorList>
            <person name="Tran T."/>
            <person name="Druce J."/>
        </authorList>
    </citation>
    <scope>NUCLEOTIDE SEQUENCE</scope>
    <source>
        <strain evidence="1">UCB-OBI-ISO-001</strain>
        <tissue evidence="1">Gonad</tissue>
    </source>
</reference>
<dbReference type="AlphaFoldDB" id="A0A0L8GU82"/>